<accession>A0ACC0UX03</accession>
<proteinExistence type="predicted"/>
<comment type="caution">
    <text evidence="1">The sequence shown here is derived from an EMBL/GenBank/DDBJ whole genome shotgun (WGS) entry which is preliminary data.</text>
</comment>
<dbReference type="EMBL" id="CM047945">
    <property type="protein sequence ID" value="KAI9898639.1"/>
    <property type="molecule type" value="Genomic_DNA"/>
</dbReference>
<sequence length="527" mass="59555">MMVVDTGADAYCGLSKCPIELVLRISDSLPTKDLGSLRLTCKDIESKLFASFATEFFSRKQFMLSLFSLEALVGISKSRLSPFLQRLQFGLECPPNVDPWVISREVQAGVRNNDPFSLDVLDALDYEKHAWAMGIHRDLLVEAFQNLKQVRDVVVRNYNSRQRVRDGRGQQWKSYGWNAMNQLAGGTRITIYPNANQTAMFGRTFFELAFSLIVAALGKSGARPRAIEILMDRPCGTKMGDEAFIIPPHMEAYVVPMLQSLDTLHVDVNLGKRSADNHVMMPGYRLTSFLEKAANLKNLRLNGDYQMHLLFKWLAKSPGDKTHLPPSSDVKFVPNTMVDLPGISLAKLEELSIGQWKVRPQDLLAVIEKFAPTLKSLELWRVCLVRDTYSDVDLEAEYIAESRSIWTEFLERLTGINGLELEHLKISLMSQQRTGSNEPGEKEHHVCFRGEGESAKTRSITGNAWKSYVLRDMLPVRAIIPKTQFNRPPQDTDNDHDESDQSVASDDEMEENSSDSNEEEEGEDEDE</sequence>
<reference evidence="1" key="1">
    <citation type="submission" date="2022-10" db="EMBL/GenBank/DDBJ databases">
        <title>Complete Genome of Trichothecium roseum strain YXFP-22015, a Plant Pathogen Isolated from Citrus.</title>
        <authorList>
            <person name="Wang Y."/>
            <person name="Zhu L."/>
        </authorList>
    </citation>
    <scope>NUCLEOTIDE SEQUENCE</scope>
    <source>
        <strain evidence="1">YXFP-22015</strain>
    </source>
</reference>
<keyword evidence="2" id="KW-1185">Reference proteome</keyword>
<organism evidence="1 2">
    <name type="scientific">Trichothecium roseum</name>
    <dbReference type="NCBI Taxonomy" id="47278"/>
    <lineage>
        <taxon>Eukaryota</taxon>
        <taxon>Fungi</taxon>
        <taxon>Dikarya</taxon>
        <taxon>Ascomycota</taxon>
        <taxon>Pezizomycotina</taxon>
        <taxon>Sordariomycetes</taxon>
        <taxon>Hypocreomycetidae</taxon>
        <taxon>Hypocreales</taxon>
        <taxon>Hypocreales incertae sedis</taxon>
        <taxon>Trichothecium</taxon>
    </lineage>
</organism>
<evidence type="ECO:0000313" key="2">
    <source>
        <dbReference type="Proteomes" id="UP001163324"/>
    </source>
</evidence>
<protein>
    <submittedName>
        <fullName evidence="1">Uncharacterized protein</fullName>
    </submittedName>
</protein>
<name>A0ACC0UX03_9HYPO</name>
<evidence type="ECO:0000313" key="1">
    <source>
        <dbReference type="EMBL" id="KAI9898639.1"/>
    </source>
</evidence>
<dbReference type="Proteomes" id="UP001163324">
    <property type="component" value="Chromosome 6"/>
</dbReference>
<gene>
    <name evidence="1" type="ORF">N3K66_006999</name>
</gene>